<keyword evidence="5" id="KW-0539">Nucleus</keyword>
<dbReference type="InterPro" id="IPR036864">
    <property type="entry name" value="Zn2-C6_fun-type_DNA-bd_sf"/>
</dbReference>
<keyword evidence="3" id="KW-0805">Transcription regulation</keyword>
<dbReference type="GO" id="GO:0006351">
    <property type="term" value="P:DNA-templated transcription"/>
    <property type="evidence" value="ECO:0007669"/>
    <property type="project" value="InterPro"/>
</dbReference>
<dbReference type="CDD" id="cd00067">
    <property type="entry name" value="GAL4"/>
    <property type="match status" value="2"/>
</dbReference>
<dbReference type="PROSITE" id="PS00463">
    <property type="entry name" value="ZN2_CY6_FUNGAL_1"/>
    <property type="match status" value="2"/>
</dbReference>
<feature type="region of interest" description="Disordered" evidence="6">
    <location>
        <begin position="1"/>
        <end position="55"/>
    </location>
</feature>
<dbReference type="SMART" id="SM00906">
    <property type="entry name" value="Fungal_trans"/>
    <property type="match status" value="1"/>
</dbReference>
<evidence type="ECO:0000256" key="4">
    <source>
        <dbReference type="ARBA" id="ARBA00023163"/>
    </source>
</evidence>
<evidence type="ECO:0000256" key="6">
    <source>
        <dbReference type="SAM" id="MobiDB-lite"/>
    </source>
</evidence>
<feature type="domain" description="Zn(2)-C6 fungal-type" evidence="7">
    <location>
        <begin position="61"/>
        <end position="91"/>
    </location>
</feature>
<evidence type="ECO:0000256" key="1">
    <source>
        <dbReference type="ARBA" id="ARBA00004123"/>
    </source>
</evidence>
<dbReference type="PANTHER" id="PTHR47338:SF7">
    <property type="entry name" value="ZN(II)2CYS6 TRANSCRIPTION FACTOR (EUROFUNG)"/>
    <property type="match status" value="1"/>
</dbReference>
<name>A0A0F7ZJM0_9HYPO</name>
<keyword evidence="9" id="KW-1185">Reference proteome</keyword>
<proteinExistence type="predicted"/>
<dbReference type="GO" id="GO:0008270">
    <property type="term" value="F:zinc ion binding"/>
    <property type="evidence" value="ECO:0007669"/>
    <property type="project" value="InterPro"/>
</dbReference>
<dbReference type="SUPFAM" id="SSF57701">
    <property type="entry name" value="Zn2/Cys6 DNA-binding domain"/>
    <property type="match status" value="2"/>
</dbReference>
<dbReference type="EMBL" id="KQ030525">
    <property type="protein sequence ID" value="KJZ74531.1"/>
    <property type="molecule type" value="Genomic_DNA"/>
</dbReference>
<dbReference type="Proteomes" id="UP000054481">
    <property type="component" value="Unassembled WGS sequence"/>
</dbReference>
<evidence type="ECO:0000313" key="8">
    <source>
        <dbReference type="EMBL" id="KJZ74531.1"/>
    </source>
</evidence>
<organism evidence="8 9">
    <name type="scientific">Hirsutella minnesotensis 3608</name>
    <dbReference type="NCBI Taxonomy" id="1043627"/>
    <lineage>
        <taxon>Eukaryota</taxon>
        <taxon>Fungi</taxon>
        <taxon>Dikarya</taxon>
        <taxon>Ascomycota</taxon>
        <taxon>Pezizomycotina</taxon>
        <taxon>Sordariomycetes</taxon>
        <taxon>Hypocreomycetidae</taxon>
        <taxon>Hypocreales</taxon>
        <taxon>Ophiocordycipitaceae</taxon>
        <taxon>Hirsutella</taxon>
    </lineage>
</organism>
<comment type="subcellular location">
    <subcellularLocation>
        <location evidence="1">Nucleus</location>
    </subcellularLocation>
</comment>
<dbReference type="GO" id="GO:0005634">
    <property type="term" value="C:nucleus"/>
    <property type="evidence" value="ECO:0007669"/>
    <property type="project" value="UniProtKB-SubCell"/>
</dbReference>
<dbReference type="Pfam" id="PF04082">
    <property type="entry name" value="Fungal_trans"/>
    <property type="match status" value="1"/>
</dbReference>
<feature type="compositionally biased region" description="Low complexity" evidence="6">
    <location>
        <begin position="25"/>
        <end position="40"/>
    </location>
</feature>
<feature type="domain" description="Zn(2)-C6 fungal-type" evidence="7">
    <location>
        <begin position="111"/>
        <end position="141"/>
    </location>
</feature>
<dbReference type="AlphaFoldDB" id="A0A0F7ZJM0"/>
<dbReference type="GO" id="GO:0003677">
    <property type="term" value="F:DNA binding"/>
    <property type="evidence" value="ECO:0007669"/>
    <property type="project" value="InterPro"/>
</dbReference>
<dbReference type="InterPro" id="IPR007219">
    <property type="entry name" value="XnlR_reg_dom"/>
</dbReference>
<gene>
    <name evidence="8" type="ORF">HIM_06127</name>
</gene>
<dbReference type="Pfam" id="PF00172">
    <property type="entry name" value="Zn_clus"/>
    <property type="match status" value="2"/>
</dbReference>
<evidence type="ECO:0000256" key="3">
    <source>
        <dbReference type="ARBA" id="ARBA00023015"/>
    </source>
</evidence>
<dbReference type="InterPro" id="IPR001138">
    <property type="entry name" value="Zn2Cys6_DnaBD"/>
</dbReference>
<keyword evidence="4" id="KW-0804">Transcription</keyword>
<dbReference type="GO" id="GO:0000981">
    <property type="term" value="F:DNA-binding transcription factor activity, RNA polymerase II-specific"/>
    <property type="evidence" value="ECO:0007669"/>
    <property type="project" value="InterPro"/>
</dbReference>
<reference evidence="8 9" key="1">
    <citation type="journal article" date="2014" name="Genome Biol. Evol.">
        <title>Comparative genomics and transcriptomics analyses reveal divergent lifestyle features of nematode endoparasitic fungus Hirsutella minnesotensis.</title>
        <authorList>
            <person name="Lai Y."/>
            <person name="Liu K."/>
            <person name="Zhang X."/>
            <person name="Zhang X."/>
            <person name="Li K."/>
            <person name="Wang N."/>
            <person name="Shu C."/>
            <person name="Wu Y."/>
            <person name="Wang C."/>
            <person name="Bushley K.E."/>
            <person name="Xiang M."/>
            <person name="Liu X."/>
        </authorList>
    </citation>
    <scope>NUCLEOTIDE SEQUENCE [LARGE SCALE GENOMIC DNA]</scope>
    <source>
        <strain evidence="8 9">3608</strain>
    </source>
</reference>
<dbReference type="SMART" id="SM00066">
    <property type="entry name" value="GAL4"/>
    <property type="match status" value="2"/>
</dbReference>
<keyword evidence="2" id="KW-0479">Metal-binding</keyword>
<sequence length="753" mass="82935">MTHGSRVEPESAPARDSGSSSFRVSPFRSCSPSASQSPSQSPLPSPLPSDSQHRQKRPVTTCAPCRARKVRCDGLHPLCSNCQRLGFSCTYDLSNAEACNAAVPRRRVRQACLSCHSRKARCSGHLPACERCRALKLDCVYRPGKRVRTSTQSPRVHQELADKQRATINSFAYNGADTHHRETSPRYSLDALMGQTFEHFFRHVHHIPMFSFLHRASLMAQHAHGKVDKALLLALVGITSCLIDMGPGVRDFGNRCVDDAETLIFADYTRPSMFKVQALVLIVKHRILNNKFASAFMLFSVASRFAAALRLNHENDALCFLAQESRRRLMWSLYCMDIGIASGHRALSLWSTDKIHISLPCNERNFEFDLPQPAEKLVPDLGGPPFSNMTEDVGSLALHVRIFHIRQRIVEFTRDVNAARIVDASYIQTTTMSFQRELDDFAARLPSSFQYSENSLRLRAYSPRICVFIMIHIWWRHCHSDLYRLALGGFRDSLPPSRLGAFDTSFVQTCQQQCLDHSLAMADIFAAMQRLGVKPVADLDLALCAYQCARMLRYIQTVDAGAPGLSTDEIARRAKVCLSAITECCRGPAAAAISSELETWIANGFADQSLPMQLASPGSFRVRSIPNGHDAAQHPVLRSIEVSDDPDVISTMHSNDDPVPPMDRLSLPAAASRDACSTGMDLGVCVDLATDAQAGNRAASQAAEMNNAYEGALDGSGTETGLDTALAQGDAPWPPSQEWPWADFLDGVGLGGL</sequence>
<dbReference type="CDD" id="cd12148">
    <property type="entry name" value="fungal_TF_MHR"/>
    <property type="match status" value="1"/>
</dbReference>
<evidence type="ECO:0000256" key="2">
    <source>
        <dbReference type="ARBA" id="ARBA00022723"/>
    </source>
</evidence>
<dbReference type="Gene3D" id="4.10.240.10">
    <property type="entry name" value="Zn(2)-C6 fungal-type DNA-binding domain"/>
    <property type="match status" value="2"/>
</dbReference>
<protein>
    <recommendedName>
        <fullName evidence="7">Zn(2)-C6 fungal-type domain-containing protein</fullName>
    </recommendedName>
</protein>
<dbReference type="PROSITE" id="PS50048">
    <property type="entry name" value="ZN2_CY6_FUNGAL_2"/>
    <property type="match status" value="2"/>
</dbReference>
<dbReference type="OrthoDB" id="2017365at2759"/>
<dbReference type="PANTHER" id="PTHR47338">
    <property type="entry name" value="ZN(II)2CYS6 TRANSCRIPTION FACTOR (EUROFUNG)-RELATED"/>
    <property type="match status" value="1"/>
</dbReference>
<dbReference type="InterPro" id="IPR050815">
    <property type="entry name" value="TF_fung"/>
</dbReference>
<evidence type="ECO:0000259" key="7">
    <source>
        <dbReference type="PROSITE" id="PS50048"/>
    </source>
</evidence>
<evidence type="ECO:0000256" key="5">
    <source>
        <dbReference type="ARBA" id="ARBA00023242"/>
    </source>
</evidence>
<evidence type="ECO:0000313" key="9">
    <source>
        <dbReference type="Proteomes" id="UP000054481"/>
    </source>
</evidence>
<accession>A0A0F7ZJM0</accession>